<reference evidence="1 2" key="1">
    <citation type="submission" date="2018-04" db="EMBL/GenBank/DDBJ databases">
        <title>Novel Campyloabacter and Helicobacter Species and Strains.</title>
        <authorList>
            <person name="Mannion A.J."/>
            <person name="Shen Z."/>
            <person name="Fox J.G."/>
        </authorList>
    </citation>
    <scope>NUCLEOTIDE SEQUENCE [LARGE SCALE GENOMIC DNA]</scope>
    <source>
        <strain evidence="1 2">MIT 04-9362</strain>
    </source>
</reference>
<name>A0A3D8J9Y5_9HELI</name>
<evidence type="ECO:0000313" key="1">
    <source>
        <dbReference type="EMBL" id="RDU73985.1"/>
    </source>
</evidence>
<keyword evidence="2" id="KW-1185">Reference proteome</keyword>
<dbReference type="NCBIfam" id="TIGR02167">
    <property type="entry name" value="Liste_lipo_26"/>
    <property type="match status" value="3"/>
</dbReference>
<dbReference type="InterPro" id="IPR005046">
    <property type="entry name" value="DUF285"/>
</dbReference>
<gene>
    <name evidence="1" type="ORF">CQA57_03660</name>
</gene>
<dbReference type="AlphaFoldDB" id="A0A3D8J9Y5"/>
<comment type="caution">
    <text evidence="1">The sequence shown here is derived from an EMBL/GenBank/DDBJ whole genome shotgun (WGS) entry which is preliminary data.</text>
</comment>
<proteinExistence type="predicted"/>
<accession>A0A3D8J9Y5</accession>
<dbReference type="Proteomes" id="UP000256695">
    <property type="component" value="Unassembled WGS sequence"/>
</dbReference>
<dbReference type="EMBL" id="NXLX01000007">
    <property type="protein sequence ID" value="RDU73985.1"/>
    <property type="molecule type" value="Genomic_DNA"/>
</dbReference>
<evidence type="ECO:0000313" key="2">
    <source>
        <dbReference type="Proteomes" id="UP000256695"/>
    </source>
</evidence>
<sequence>MKYFPKDKEELIALVADESIKLDEIDVSKITDMSFLFCQVDLSECKNSAKKRKNFKGIEKWNTSNVENMKGMFYGNESFNEPIGDWDVSNVKDMSNMFDEAKAFNQPLDRWNVSNVENMSYMFYNAISFNQPLNSWNVSRVKNMWYMFYKATSFNQPLDKWNVSNVEDVYHMFSKAESFNPQSIKNWDLRKARNVDYMF</sequence>
<dbReference type="InterPro" id="IPR011889">
    <property type="entry name" value="Liste_lipo_26"/>
</dbReference>
<dbReference type="OrthoDB" id="5354002at2"/>
<dbReference type="Pfam" id="PF03382">
    <property type="entry name" value="DUF285"/>
    <property type="match status" value="1"/>
</dbReference>
<protein>
    <recommendedName>
        <fullName evidence="3">BspA family leucine-rich repeat surface protein</fullName>
    </recommendedName>
</protein>
<evidence type="ECO:0008006" key="3">
    <source>
        <dbReference type="Google" id="ProtNLM"/>
    </source>
</evidence>
<organism evidence="1 2">
    <name type="scientific">Helicobacter anseris</name>
    <dbReference type="NCBI Taxonomy" id="375926"/>
    <lineage>
        <taxon>Bacteria</taxon>
        <taxon>Pseudomonadati</taxon>
        <taxon>Campylobacterota</taxon>
        <taxon>Epsilonproteobacteria</taxon>
        <taxon>Campylobacterales</taxon>
        <taxon>Helicobacteraceae</taxon>
        <taxon>Helicobacter</taxon>
    </lineage>
</organism>